<dbReference type="Proteomes" id="UP000321104">
    <property type="component" value="Unassembled WGS sequence"/>
</dbReference>
<evidence type="ECO:0000313" key="4">
    <source>
        <dbReference type="Proteomes" id="UP000321104"/>
    </source>
</evidence>
<dbReference type="EMBL" id="BAMW01000006">
    <property type="protein sequence ID" value="GAN62097.1"/>
    <property type="molecule type" value="Genomic_DNA"/>
</dbReference>
<accession>A0A6N3T2E2</accession>
<evidence type="ECO:0000313" key="2">
    <source>
        <dbReference type="EMBL" id="GEN02064.1"/>
    </source>
</evidence>
<dbReference type="EMBL" id="BJXQ01000001">
    <property type="protein sequence ID" value="GEN02064.1"/>
    <property type="molecule type" value="Genomic_DNA"/>
</dbReference>
<protein>
    <recommendedName>
        <fullName evidence="5">DUF3574 domain-containing protein</fullName>
    </recommendedName>
</protein>
<dbReference type="RefSeq" id="WP_052948144.1">
    <property type="nucleotide sequence ID" value="NZ_BAMW01000006.1"/>
</dbReference>
<name>A0A6N3T2E2_9PROT</name>
<keyword evidence="3" id="KW-1185">Reference proteome</keyword>
<sequence>MPVRRVASPLFGVLAGFGVVMVSGCGTHTDVTSASDGIHHTAHHNISALLGGKTSPTPHSAGEDDTILTDTSGSSLTLESDSGFCQKLGTTPMLNITLMFGMKRPHGADITSTEWQNFLRTTITPRFPAGLSVLPSDGQWQDRITGKVQQEPSRLVLVTVPENTPQLAANLAFVRTTYKSQFSQQAVGLTVTRACASF</sequence>
<evidence type="ECO:0008006" key="5">
    <source>
        <dbReference type="Google" id="ProtNLM"/>
    </source>
</evidence>
<comment type="caution">
    <text evidence="2">The sequence shown here is derived from an EMBL/GenBank/DDBJ whole genome shotgun (WGS) entry which is preliminary data.</text>
</comment>
<dbReference type="InterPro" id="IPR021957">
    <property type="entry name" value="DUF3574"/>
</dbReference>
<gene>
    <name evidence="1" type="ORF">Abin_006_087</name>
    <name evidence="2" type="ORF">AIN02nite_00890</name>
</gene>
<dbReference type="AlphaFoldDB" id="A0A6N3T2E2"/>
<organism evidence="2 4">
    <name type="scientific">Acetobacter indonesiensis</name>
    <dbReference type="NCBI Taxonomy" id="104101"/>
    <lineage>
        <taxon>Bacteria</taxon>
        <taxon>Pseudomonadati</taxon>
        <taxon>Pseudomonadota</taxon>
        <taxon>Alphaproteobacteria</taxon>
        <taxon>Acetobacterales</taxon>
        <taxon>Acetobacteraceae</taxon>
        <taxon>Acetobacter</taxon>
    </lineage>
</organism>
<evidence type="ECO:0000313" key="1">
    <source>
        <dbReference type="EMBL" id="GAN62097.1"/>
    </source>
</evidence>
<dbReference type="Pfam" id="PF12098">
    <property type="entry name" value="DUF3574"/>
    <property type="match status" value="1"/>
</dbReference>
<reference evidence="2 4" key="2">
    <citation type="submission" date="2019-07" db="EMBL/GenBank/DDBJ databases">
        <title>Whole genome shotgun sequence of Acetobacter indonesiensis NBRC 16471.</title>
        <authorList>
            <person name="Hosoyama A."/>
            <person name="Uohara A."/>
            <person name="Ohji S."/>
            <person name="Ichikawa N."/>
        </authorList>
    </citation>
    <scope>NUCLEOTIDE SEQUENCE [LARGE SCALE GENOMIC DNA]</scope>
    <source>
        <strain evidence="2 4">NBRC 16471</strain>
    </source>
</reference>
<dbReference type="PROSITE" id="PS51257">
    <property type="entry name" value="PROKAR_LIPOPROTEIN"/>
    <property type="match status" value="1"/>
</dbReference>
<evidence type="ECO:0000313" key="3">
    <source>
        <dbReference type="Proteomes" id="UP000032673"/>
    </source>
</evidence>
<proteinExistence type="predicted"/>
<dbReference type="Proteomes" id="UP000032673">
    <property type="component" value="Unassembled WGS sequence"/>
</dbReference>
<reference evidence="1 3" key="1">
    <citation type="submission" date="2012-11" db="EMBL/GenBank/DDBJ databases">
        <title>Whole genome sequence of Acetobacter indonesiensis 5H-1.</title>
        <authorList>
            <person name="Azuma Y."/>
            <person name="Higashiura N."/>
            <person name="Hirakawa H."/>
            <person name="Matsushita K."/>
        </authorList>
    </citation>
    <scope>NUCLEOTIDE SEQUENCE [LARGE SCALE GENOMIC DNA]</scope>
    <source>
        <strain evidence="1 3">5H-1</strain>
    </source>
</reference>